<feature type="binding site" evidence="7">
    <location>
        <position position="112"/>
    </location>
    <ligand>
        <name>Cu cation</name>
        <dbReference type="ChEBI" id="CHEBI:23378"/>
    </ligand>
</feature>
<dbReference type="Proteomes" id="UP001241092">
    <property type="component" value="Chromosome"/>
</dbReference>
<feature type="signal peptide" evidence="8">
    <location>
        <begin position="1"/>
        <end position="25"/>
    </location>
</feature>
<dbReference type="GO" id="GO:0042597">
    <property type="term" value="C:periplasmic space"/>
    <property type="evidence" value="ECO:0007669"/>
    <property type="project" value="UniProtKB-SubCell"/>
</dbReference>
<keyword evidence="4" id="KW-0574">Periplasm</keyword>
<feature type="binding site" evidence="7">
    <location>
        <position position="149"/>
    </location>
    <ligand>
        <name>Cu cation</name>
        <dbReference type="ChEBI" id="CHEBI:23378"/>
    </ligand>
</feature>
<evidence type="ECO:0000256" key="2">
    <source>
        <dbReference type="ARBA" id="ARBA00022448"/>
    </source>
</evidence>
<keyword evidence="3 7" id="KW-0479">Metal-binding</keyword>
<evidence type="ECO:0000256" key="8">
    <source>
        <dbReference type="SAM" id="SignalP"/>
    </source>
</evidence>
<feature type="binding site" evidence="7">
    <location>
        <position position="146"/>
    </location>
    <ligand>
        <name>Cu cation</name>
        <dbReference type="ChEBI" id="CHEBI:23378"/>
    </ligand>
</feature>
<dbReference type="RefSeq" id="WP_374762427.1">
    <property type="nucleotide sequence ID" value="NZ_AP027452.1"/>
</dbReference>
<keyword evidence="5" id="KW-0249">Electron transport</keyword>
<dbReference type="InterPro" id="IPR000923">
    <property type="entry name" value="BlueCu_1"/>
</dbReference>
<dbReference type="InterPro" id="IPR035668">
    <property type="entry name" value="Amicyanin"/>
</dbReference>
<dbReference type="InterPro" id="IPR002386">
    <property type="entry name" value="Amicyanin/Pseudoazurin"/>
</dbReference>
<feature type="domain" description="Blue (type 1) copper" evidence="9">
    <location>
        <begin position="81"/>
        <end position="158"/>
    </location>
</feature>
<evidence type="ECO:0000259" key="9">
    <source>
        <dbReference type="Pfam" id="PF00127"/>
    </source>
</evidence>
<dbReference type="InterPro" id="IPR052721">
    <property type="entry name" value="ET_Amicyanin"/>
</dbReference>
<organism evidence="10 11">
    <name type="scientific">Mycolicibacterium mageritense</name>
    <name type="common">Mycobacterium mageritense</name>
    <dbReference type="NCBI Taxonomy" id="53462"/>
    <lineage>
        <taxon>Bacteria</taxon>
        <taxon>Bacillati</taxon>
        <taxon>Actinomycetota</taxon>
        <taxon>Actinomycetes</taxon>
        <taxon>Mycobacteriales</taxon>
        <taxon>Mycobacteriaceae</taxon>
        <taxon>Mycolicibacterium</taxon>
    </lineage>
</organism>
<dbReference type="AlphaFoldDB" id="A0AAI8TWR3"/>
<keyword evidence="2" id="KW-0813">Transport</keyword>
<feature type="binding site" evidence="7">
    <location>
        <position position="152"/>
    </location>
    <ligand>
        <name>Cu cation</name>
        <dbReference type="ChEBI" id="CHEBI:23378"/>
    </ligand>
</feature>
<protein>
    <recommendedName>
        <fullName evidence="9">Blue (type 1) copper domain-containing protein</fullName>
    </recommendedName>
</protein>
<keyword evidence="8" id="KW-0732">Signal</keyword>
<dbReference type="PANTHER" id="PTHR36507:SF1">
    <property type="entry name" value="BLL1555 PROTEIN"/>
    <property type="match status" value="1"/>
</dbReference>
<dbReference type="GO" id="GO:0005507">
    <property type="term" value="F:copper ion binding"/>
    <property type="evidence" value="ECO:0007669"/>
    <property type="project" value="InterPro"/>
</dbReference>
<dbReference type="Pfam" id="PF00127">
    <property type="entry name" value="Copper-bind"/>
    <property type="match status" value="1"/>
</dbReference>
<evidence type="ECO:0000256" key="7">
    <source>
        <dbReference type="PIRSR" id="PIRSR602386-1"/>
    </source>
</evidence>
<dbReference type="EMBL" id="AP027452">
    <property type="protein sequence ID" value="BDY30271.1"/>
    <property type="molecule type" value="Genomic_DNA"/>
</dbReference>
<accession>A0AAI8TWR3</accession>
<dbReference type="PANTHER" id="PTHR36507">
    <property type="entry name" value="BLL1555 PROTEIN"/>
    <property type="match status" value="1"/>
</dbReference>
<comment type="subcellular location">
    <subcellularLocation>
        <location evidence="1">Periplasm</location>
    </subcellularLocation>
</comment>
<sequence>MQREWRRHTALARIGIAVAAASASAGVVACSPSPADPPITVDFGANGGTSVGMAPMTGMSAMPMPAATPMDPPASPVAGTEVRIDNFAFVPATLTVKRGETVTWTNHDEEPHTVAAGDGSFHSPGMDANGTYSFTFSTPGSFDYICSIHPFMRGTVVVTA</sequence>
<feature type="chain" id="PRO_5042478941" description="Blue (type 1) copper domain-containing protein" evidence="8">
    <location>
        <begin position="26"/>
        <end position="160"/>
    </location>
</feature>
<dbReference type="CDD" id="cd13921">
    <property type="entry name" value="Amicyanin"/>
    <property type="match status" value="1"/>
</dbReference>
<comment type="cofactor">
    <cofactor evidence="7">
        <name>Cu cation</name>
        <dbReference type="ChEBI" id="CHEBI:23378"/>
    </cofactor>
    <text evidence="7">Binds 1 copper ion per subunit.</text>
</comment>
<dbReference type="SUPFAM" id="SSF49503">
    <property type="entry name" value="Cupredoxins"/>
    <property type="match status" value="1"/>
</dbReference>
<keyword evidence="6 7" id="KW-0186">Copper</keyword>
<evidence type="ECO:0000256" key="5">
    <source>
        <dbReference type="ARBA" id="ARBA00022982"/>
    </source>
</evidence>
<evidence type="ECO:0000256" key="6">
    <source>
        <dbReference type="ARBA" id="ARBA00023008"/>
    </source>
</evidence>
<dbReference type="Gene3D" id="2.60.40.420">
    <property type="entry name" value="Cupredoxins - blue copper proteins"/>
    <property type="match status" value="1"/>
</dbReference>
<dbReference type="GO" id="GO:0009055">
    <property type="term" value="F:electron transfer activity"/>
    <property type="evidence" value="ECO:0007669"/>
    <property type="project" value="InterPro"/>
</dbReference>
<reference evidence="10" key="1">
    <citation type="submission" date="2023-03" db="EMBL/GenBank/DDBJ databases">
        <title>Draft genome sequence of a Mycolicibacterium mageritense strain H4_3_1 isolated from a hybrid biological-inorganic system reactor.</title>
        <authorList>
            <person name="Feng X."/>
            <person name="Kazama D."/>
            <person name="Sato K."/>
            <person name="Kobayashi H."/>
        </authorList>
    </citation>
    <scope>NUCLEOTIDE SEQUENCE</scope>
    <source>
        <strain evidence="10">H4_3_1</strain>
    </source>
</reference>
<dbReference type="PRINTS" id="PR00155">
    <property type="entry name" value="AMICYANIN"/>
</dbReference>
<gene>
    <name evidence="10" type="ORF">hbim_04214</name>
</gene>
<evidence type="ECO:0000256" key="3">
    <source>
        <dbReference type="ARBA" id="ARBA00022723"/>
    </source>
</evidence>
<evidence type="ECO:0000256" key="4">
    <source>
        <dbReference type="ARBA" id="ARBA00022764"/>
    </source>
</evidence>
<dbReference type="PROSITE" id="PS51257">
    <property type="entry name" value="PROKAR_LIPOPROTEIN"/>
    <property type="match status" value="1"/>
</dbReference>
<evidence type="ECO:0000313" key="11">
    <source>
        <dbReference type="Proteomes" id="UP001241092"/>
    </source>
</evidence>
<evidence type="ECO:0000313" key="10">
    <source>
        <dbReference type="EMBL" id="BDY30271.1"/>
    </source>
</evidence>
<proteinExistence type="predicted"/>
<evidence type="ECO:0000256" key="1">
    <source>
        <dbReference type="ARBA" id="ARBA00004418"/>
    </source>
</evidence>
<dbReference type="InterPro" id="IPR008972">
    <property type="entry name" value="Cupredoxin"/>
</dbReference>
<name>A0AAI8TWR3_MYCME</name>